<evidence type="ECO:0000256" key="3">
    <source>
        <dbReference type="ARBA" id="ARBA00022475"/>
    </source>
</evidence>
<dbReference type="OrthoDB" id="7818483at2"/>
<dbReference type="GO" id="GO:0008324">
    <property type="term" value="F:monoatomic cation transmembrane transporter activity"/>
    <property type="evidence" value="ECO:0007669"/>
    <property type="project" value="InterPro"/>
</dbReference>
<dbReference type="GO" id="GO:0005886">
    <property type="term" value="C:plasma membrane"/>
    <property type="evidence" value="ECO:0007669"/>
    <property type="project" value="UniProtKB-SubCell"/>
</dbReference>
<evidence type="ECO:0000256" key="1">
    <source>
        <dbReference type="ARBA" id="ARBA00004651"/>
    </source>
</evidence>
<keyword evidence="2" id="KW-0813">Transport</keyword>
<evidence type="ECO:0000256" key="5">
    <source>
        <dbReference type="ARBA" id="ARBA00022989"/>
    </source>
</evidence>
<accession>A0A239E8V1</accession>
<dbReference type="AlphaFoldDB" id="A0A239E8V1"/>
<feature type="transmembrane region" description="Helical" evidence="8">
    <location>
        <begin position="194"/>
        <end position="211"/>
    </location>
</feature>
<dbReference type="EMBL" id="FZOY01000002">
    <property type="protein sequence ID" value="SNS41057.1"/>
    <property type="molecule type" value="Genomic_DNA"/>
</dbReference>
<organism evidence="9 10">
    <name type="scientific">Tropicimonas sediminicola</name>
    <dbReference type="NCBI Taxonomy" id="1031541"/>
    <lineage>
        <taxon>Bacteria</taxon>
        <taxon>Pseudomonadati</taxon>
        <taxon>Pseudomonadota</taxon>
        <taxon>Alphaproteobacteria</taxon>
        <taxon>Rhodobacterales</taxon>
        <taxon>Roseobacteraceae</taxon>
        <taxon>Tropicimonas</taxon>
    </lineage>
</organism>
<sequence length="506" mass="53820">MARLLELPLIVLLMGIGALAMLVPAIHGLAIEDYRVAHVFGQSAALFFFLTAIIALAMANHRSRSLVRSHLAALVAAYTLLPLMLAVPFQQVVQSTTFMNAWVEMVSSLTTTGATLFEASRLPDPLHLWRALVGWMGGFLFWVAAFALMASMNLGGFEVISAARLGAGARPGRRGTGFEANAPRERLWRYTRQLLPIYAGLTLILWIGLLALGEAPLAAICHAMSTLATSGISPLASMEQSQAGTAGEALIFLFFAFAITRLTFTGSFSKRGLQAIAADPEARIGAALVILVPSFLFLRHWIGAYEVNTIDALPSAIDVLWGSTFSVLSFLSTTGFVSADWDIASAWSGLQTPGLVLLGLALIGGGVGTTAGGVKLLRVYALYKHSERELERLVYPHSVGGAGAAARGIRTQGAYVAWIFFMLFAVSFAAVSIALSASGANFEQSMVMAVAALSTTGPAGHVVLDHPVSYAALNDPGKVILALAMALGRLETLALLALFNPQFWRR</sequence>
<evidence type="ECO:0000256" key="8">
    <source>
        <dbReference type="SAM" id="Phobius"/>
    </source>
</evidence>
<evidence type="ECO:0000256" key="4">
    <source>
        <dbReference type="ARBA" id="ARBA00022692"/>
    </source>
</evidence>
<feature type="transmembrane region" description="Helical" evidence="8">
    <location>
        <begin position="128"/>
        <end position="150"/>
    </location>
</feature>
<evidence type="ECO:0000256" key="6">
    <source>
        <dbReference type="ARBA" id="ARBA00023065"/>
    </source>
</evidence>
<feature type="transmembrane region" description="Helical" evidence="8">
    <location>
        <begin position="280"/>
        <end position="298"/>
    </location>
</feature>
<reference evidence="9 10" key="1">
    <citation type="submission" date="2017-06" db="EMBL/GenBank/DDBJ databases">
        <authorList>
            <person name="Kim H.J."/>
            <person name="Triplett B.A."/>
        </authorList>
    </citation>
    <scope>NUCLEOTIDE SEQUENCE [LARGE SCALE GENOMIC DNA]</scope>
    <source>
        <strain evidence="9 10">DSM 29339</strain>
    </source>
</reference>
<feature type="transmembrane region" description="Helical" evidence="8">
    <location>
        <begin position="7"/>
        <end position="27"/>
    </location>
</feature>
<comment type="subcellular location">
    <subcellularLocation>
        <location evidence="1">Cell membrane</location>
        <topology evidence="1">Multi-pass membrane protein</topology>
    </subcellularLocation>
</comment>
<keyword evidence="6" id="KW-0406">Ion transport</keyword>
<dbReference type="GO" id="GO:0030001">
    <property type="term" value="P:metal ion transport"/>
    <property type="evidence" value="ECO:0007669"/>
    <property type="project" value="UniProtKB-ARBA"/>
</dbReference>
<feature type="transmembrane region" description="Helical" evidence="8">
    <location>
        <begin position="319"/>
        <end position="337"/>
    </location>
</feature>
<keyword evidence="10" id="KW-1185">Reference proteome</keyword>
<keyword evidence="3" id="KW-1003">Cell membrane</keyword>
<proteinExistence type="predicted"/>
<evidence type="ECO:0000256" key="2">
    <source>
        <dbReference type="ARBA" id="ARBA00022448"/>
    </source>
</evidence>
<feature type="transmembrane region" description="Helical" evidence="8">
    <location>
        <begin position="479"/>
        <end position="499"/>
    </location>
</feature>
<feature type="transmembrane region" description="Helical" evidence="8">
    <location>
        <begin position="71"/>
        <end position="89"/>
    </location>
</feature>
<keyword evidence="7 8" id="KW-0472">Membrane</keyword>
<dbReference type="PANTHER" id="PTHR32024:SF3">
    <property type="entry name" value="TRK SYSTEM POTASSIUM UPTAKE PROTEIN"/>
    <property type="match status" value="1"/>
</dbReference>
<feature type="transmembrane region" description="Helical" evidence="8">
    <location>
        <begin position="415"/>
        <end position="437"/>
    </location>
</feature>
<keyword evidence="5 8" id="KW-1133">Transmembrane helix</keyword>
<gene>
    <name evidence="9" type="ORF">SAMN05421757_10232</name>
</gene>
<protein>
    <submittedName>
        <fullName evidence="9">Trk system potassium uptake protein TrkH</fullName>
    </submittedName>
</protein>
<feature type="transmembrane region" description="Helical" evidence="8">
    <location>
        <begin position="249"/>
        <end position="268"/>
    </location>
</feature>
<dbReference type="Proteomes" id="UP000198426">
    <property type="component" value="Unassembled WGS sequence"/>
</dbReference>
<feature type="transmembrane region" description="Helical" evidence="8">
    <location>
        <begin position="39"/>
        <end position="59"/>
    </location>
</feature>
<dbReference type="Pfam" id="PF02386">
    <property type="entry name" value="TrkH"/>
    <property type="match status" value="1"/>
</dbReference>
<evidence type="ECO:0000313" key="10">
    <source>
        <dbReference type="Proteomes" id="UP000198426"/>
    </source>
</evidence>
<feature type="transmembrane region" description="Helical" evidence="8">
    <location>
        <begin position="357"/>
        <end position="383"/>
    </location>
</feature>
<evidence type="ECO:0000256" key="7">
    <source>
        <dbReference type="ARBA" id="ARBA00023136"/>
    </source>
</evidence>
<evidence type="ECO:0000313" key="9">
    <source>
        <dbReference type="EMBL" id="SNS41057.1"/>
    </source>
</evidence>
<dbReference type="PANTHER" id="PTHR32024">
    <property type="entry name" value="TRK SYSTEM POTASSIUM UPTAKE PROTEIN TRKG-RELATED"/>
    <property type="match status" value="1"/>
</dbReference>
<name>A0A239E8V1_9RHOB</name>
<dbReference type="RefSeq" id="WP_089231691.1">
    <property type="nucleotide sequence ID" value="NZ_FZOY01000002.1"/>
</dbReference>
<feature type="transmembrane region" description="Helical" evidence="8">
    <location>
        <begin position="217"/>
        <end position="237"/>
    </location>
</feature>
<keyword evidence="4 8" id="KW-0812">Transmembrane</keyword>
<dbReference type="InterPro" id="IPR003445">
    <property type="entry name" value="Cat_transpt"/>
</dbReference>